<dbReference type="AlphaFoldDB" id="A0A7S7M2P6"/>
<evidence type="ECO:0000313" key="7">
    <source>
        <dbReference type="EMBL" id="QOY55174.1"/>
    </source>
</evidence>
<dbReference type="GO" id="GO:0006412">
    <property type="term" value="P:translation"/>
    <property type="evidence" value="ECO:0007669"/>
    <property type="project" value="UniProtKB-UniRule"/>
</dbReference>
<dbReference type="NCBIfam" id="TIGR00166">
    <property type="entry name" value="S6"/>
    <property type="match status" value="1"/>
</dbReference>
<keyword evidence="3 6" id="KW-0687">Ribonucleoprotein</keyword>
<accession>A0A7S7M2P6</accession>
<dbReference type="EMBL" id="CP054493">
    <property type="protein sequence ID" value="QOY55174.1"/>
    <property type="molecule type" value="Genomic_DNA"/>
</dbReference>
<dbReference type="InterPro" id="IPR035980">
    <property type="entry name" value="Ribosomal_bS6_sf"/>
</dbReference>
<comment type="function">
    <text evidence="4 6">Binds together with bS18 to 16S ribosomal RNA.</text>
</comment>
<reference evidence="7 8" key="1">
    <citation type="submission" date="2020-05" db="EMBL/GenBank/DDBJ databases">
        <title>Sulfurimonas marisnigri, sp. nov., and Sulfurimonas baltica, sp. nov., manganese oxide reducing chemolithoautotrophs of the class Epsilonproteobacteria isolated from the pelagic redoxclines of the Black and Baltic Seas and emended description of the genus Sulfurimonas.</title>
        <authorList>
            <person name="Henkel J.V."/>
            <person name="Laudan C."/>
            <person name="Werner J."/>
            <person name="Neu T."/>
            <person name="Plewe S."/>
            <person name="Sproer C."/>
            <person name="Bunk B."/>
            <person name="Schulz-Vogt H.N."/>
        </authorList>
    </citation>
    <scope>NUCLEOTIDE SEQUENCE [LARGE SCALE GENOMIC DNA]</scope>
    <source>
        <strain evidence="7 8">SoZ1</strain>
    </source>
</reference>
<evidence type="ECO:0000256" key="3">
    <source>
        <dbReference type="ARBA" id="ARBA00023274"/>
    </source>
</evidence>
<proteinExistence type="inferred from homology"/>
<evidence type="ECO:0000256" key="1">
    <source>
        <dbReference type="ARBA" id="ARBA00009512"/>
    </source>
</evidence>
<evidence type="ECO:0000256" key="4">
    <source>
        <dbReference type="ARBA" id="ARBA00035104"/>
    </source>
</evidence>
<keyword evidence="6" id="KW-0694">RNA-binding</keyword>
<dbReference type="GO" id="GO:0003735">
    <property type="term" value="F:structural constituent of ribosome"/>
    <property type="evidence" value="ECO:0007669"/>
    <property type="project" value="InterPro"/>
</dbReference>
<dbReference type="PANTHER" id="PTHR21011:SF1">
    <property type="entry name" value="SMALL RIBOSOMAL SUBUNIT PROTEIN BS6M"/>
    <property type="match status" value="1"/>
</dbReference>
<name>A0A7S7M2P6_9BACT</name>
<evidence type="ECO:0000256" key="5">
    <source>
        <dbReference type="ARBA" id="ARBA00035294"/>
    </source>
</evidence>
<dbReference type="GO" id="GO:0070181">
    <property type="term" value="F:small ribosomal subunit rRNA binding"/>
    <property type="evidence" value="ECO:0007669"/>
    <property type="project" value="TreeGrafter"/>
</dbReference>
<dbReference type="InterPro" id="IPR000529">
    <property type="entry name" value="Ribosomal_bS6"/>
</dbReference>
<organism evidence="7 8">
    <name type="scientific">Candidatus Sulfurimonas marisnigri</name>
    <dbReference type="NCBI Taxonomy" id="2740405"/>
    <lineage>
        <taxon>Bacteria</taxon>
        <taxon>Pseudomonadati</taxon>
        <taxon>Campylobacterota</taxon>
        <taxon>Epsilonproteobacteria</taxon>
        <taxon>Campylobacterales</taxon>
        <taxon>Sulfurimonadaceae</taxon>
        <taxon>Sulfurimonas</taxon>
    </lineage>
</organism>
<protein>
    <recommendedName>
        <fullName evidence="5 6">Small ribosomal subunit protein bS6</fullName>
    </recommendedName>
</protein>
<evidence type="ECO:0000313" key="8">
    <source>
        <dbReference type="Proteomes" id="UP000593836"/>
    </source>
</evidence>
<dbReference type="InterPro" id="IPR020814">
    <property type="entry name" value="Ribosomal_S6_plastid/chlpt"/>
</dbReference>
<dbReference type="PANTHER" id="PTHR21011">
    <property type="entry name" value="MITOCHONDRIAL 28S RIBOSOMAL PROTEIN S6"/>
    <property type="match status" value="1"/>
</dbReference>
<dbReference type="GO" id="GO:0022627">
    <property type="term" value="C:cytosolic small ribosomal subunit"/>
    <property type="evidence" value="ECO:0007669"/>
    <property type="project" value="TreeGrafter"/>
</dbReference>
<sequence>MRNYENLVIVKPTLTAEEIQASIQAIEDVITSNGGEIATTDAMGMRKLAYPIDKNERGYFHVIYYSIAPSAITEIERRFRINENLLRFVTIKYDTNREVAAFNQLVQKAQKKAAAPAKAEVEAAAVEAPAAVEVEAPVAEAPVAE</sequence>
<dbReference type="Pfam" id="PF01250">
    <property type="entry name" value="Ribosomal_S6"/>
    <property type="match status" value="1"/>
</dbReference>
<dbReference type="RefSeq" id="WP_194367216.1">
    <property type="nucleotide sequence ID" value="NZ_CP054493.1"/>
</dbReference>
<dbReference type="SUPFAM" id="SSF54995">
    <property type="entry name" value="Ribosomal protein S6"/>
    <property type="match status" value="1"/>
</dbReference>
<keyword evidence="2 6" id="KW-0689">Ribosomal protein</keyword>
<gene>
    <name evidence="6" type="primary">rpsF</name>
    <name evidence="7" type="ORF">HUE87_02735</name>
</gene>
<keyword evidence="8" id="KW-1185">Reference proteome</keyword>
<dbReference type="Gene3D" id="3.30.70.60">
    <property type="match status" value="1"/>
</dbReference>
<dbReference type="KEGG" id="smas:HUE87_02735"/>
<keyword evidence="6" id="KW-0699">rRNA-binding</keyword>
<dbReference type="Proteomes" id="UP000593836">
    <property type="component" value="Chromosome"/>
</dbReference>
<comment type="similarity">
    <text evidence="1 6">Belongs to the bacterial ribosomal protein bS6 family.</text>
</comment>
<dbReference type="InterPro" id="IPR014717">
    <property type="entry name" value="Transl_elong_EF1B/ribsomal_bS6"/>
</dbReference>
<dbReference type="HAMAP" id="MF_00360">
    <property type="entry name" value="Ribosomal_bS6"/>
    <property type="match status" value="1"/>
</dbReference>
<evidence type="ECO:0000256" key="6">
    <source>
        <dbReference type="HAMAP-Rule" id="MF_00360"/>
    </source>
</evidence>
<evidence type="ECO:0000256" key="2">
    <source>
        <dbReference type="ARBA" id="ARBA00022980"/>
    </source>
</evidence>
<dbReference type="CDD" id="cd00473">
    <property type="entry name" value="bS6"/>
    <property type="match status" value="1"/>
</dbReference>